<feature type="domain" description="EGF-like" evidence="6">
    <location>
        <begin position="209"/>
        <end position="250"/>
    </location>
</feature>
<evidence type="ECO:0000313" key="7">
    <source>
        <dbReference type="Ensembl" id="ENSMMOP00000009978.1"/>
    </source>
</evidence>
<dbReference type="PANTHER" id="PTHR24049">
    <property type="entry name" value="CRUMBS FAMILY MEMBER"/>
    <property type="match status" value="1"/>
</dbReference>
<keyword evidence="1 4" id="KW-0245">EGF-like domain</keyword>
<evidence type="ECO:0000256" key="3">
    <source>
        <dbReference type="ARBA" id="ARBA00023157"/>
    </source>
</evidence>
<feature type="domain" description="EGF-like" evidence="6">
    <location>
        <begin position="166"/>
        <end position="208"/>
    </location>
</feature>
<dbReference type="Proteomes" id="UP000261620">
    <property type="component" value="Unplaced"/>
</dbReference>
<comment type="caution">
    <text evidence="4">Lacks conserved residue(s) required for the propagation of feature annotation.</text>
</comment>
<dbReference type="FunFam" id="2.10.25.10:FF:000669">
    <property type="entry name" value="Eyes shut homolog"/>
    <property type="match status" value="1"/>
</dbReference>
<proteinExistence type="predicted"/>
<reference evidence="7" key="1">
    <citation type="submission" date="2025-08" db="UniProtKB">
        <authorList>
            <consortium name="Ensembl"/>
        </authorList>
    </citation>
    <scope>IDENTIFICATION</scope>
</reference>
<feature type="disulfide bond" evidence="4">
    <location>
        <begin position="179"/>
        <end position="196"/>
    </location>
</feature>
<dbReference type="PROSITE" id="PS50026">
    <property type="entry name" value="EGF_3"/>
    <property type="match status" value="2"/>
</dbReference>
<keyword evidence="3 4" id="KW-1015">Disulfide bond</keyword>
<dbReference type="PROSITE" id="PS00022">
    <property type="entry name" value="EGF_1"/>
    <property type="match status" value="1"/>
</dbReference>
<keyword evidence="2" id="KW-0677">Repeat</keyword>
<reference evidence="7" key="2">
    <citation type="submission" date="2025-09" db="UniProtKB">
        <authorList>
            <consortium name="Ensembl"/>
        </authorList>
    </citation>
    <scope>IDENTIFICATION</scope>
</reference>
<evidence type="ECO:0000256" key="2">
    <source>
        <dbReference type="ARBA" id="ARBA00022737"/>
    </source>
</evidence>
<evidence type="ECO:0000256" key="1">
    <source>
        <dbReference type="ARBA" id="ARBA00022536"/>
    </source>
</evidence>
<feature type="chain" id="PRO_5018778232" description="EGF-like domain-containing protein" evidence="5">
    <location>
        <begin position="21"/>
        <end position="287"/>
    </location>
</feature>
<evidence type="ECO:0000256" key="5">
    <source>
        <dbReference type="SAM" id="SignalP"/>
    </source>
</evidence>
<sequence>MGPSLFPLIVVFVAVHTIRCQTVCSRQSSVEWHPKQQRIQMNWTLIGNICSSTSECFHRGQESTEHPFNFPQICPLQLQHGDKLLMSADETLLSYGIRLLNVSKESFEGCSTNGEIMDQLLFHHDLKERAHIEAKWLVPGRHYFIALHDGDLQLCKLGLRLSVSVRAQLCQASPLLRLCSGNGVCQAGLGDRVYSCRCHHRHSGTFCERSDPCLDNPCQNKGVCLSNGSTDPNYRTYKCLCAPHFTVNCSEVIGKGNCDRMCGNGTCVQVSPASFKCFCDPGFSGKR</sequence>
<dbReference type="Ensembl" id="ENSMMOT00000010152.1">
    <property type="protein sequence ID" value="ENSMMOP00000009978.1"/>
    <property type="gene ID" value="ENSMMOG00000007721.1"/>
</dbReference>
<evidence type="ECO:0000256" key="4">
    <source>
        <dbReference type="PROSITE-ProRule" id="PRU00076"/>
    </source>
</evidence>
<organism evidence="7 8">
    <name type="scientific">Mola mola</name>
    <name type="common">Ocean sunfish</name>
    <name type="synonym">Tetraodon mola</name>
    <dbReference type="NCBI Taxonomy" id="94237"/>
    <lineage>
        <taxon>Eukaryota</taxon>
        <taxon>Metazoa</taxon>
        <taxon>Chordata</taxon>
        <taxon>Craniata</taxon>
        <taxon>Vertebrata</taxon>
        <taxon>Euteleostomi</taxon>
        <taxon>Actinopterygii</taxon>
        <taxon>Neopterygii</taxon>
        <taxon>Teleostei</taxon>
        <taxon>Neoteleostei</taxon>
        <taxon>Acanthomorphata</taxon>
        <taxon>Eupercaria</taxon>
        <taxon>Tetraodontiformes</taxon>
        <taxon>Molidae</taxon>
        <taxon>Mola</taxon>
    </lineage>
</organism>
<dbReference type="AlphaFoldDB" id="A0A3Q3W6S9"/>
<feature type="signal peptide" evidence="5">
    <location>
        <begin position="1"/>
        <end position="20"/>
    </location>
</feature>
<dbReference type="InterPro" id="IPR000742">
    <property type="entry name" value="EGF"/>
</dbReference>
<protein>
    <recommendedName>
        <fullName evidence="6">EGF-like domain-containing protein</fullName>
    </recommendedName>
</protein>
<dbReference type="SUPFAM" id="SSF57196">
    <property type="entry name" value="EGF/Laminin"/>
    <property type="match status" value="1"/>
</dbReference>
<evidence type="ECO:0000259" key="6">
    <source>
        <dbReference type="PROSITE" id="PS50026"/>
    </source>
</evidence>
<accession>A0A3Q3W6S9</accession>
<dbReference type="SMART" id="SM00181">
    <property type="entry name" value="EGF"/>
    <property type="match status" value="3"/>
</dbReference>
<dbReference type="OMA" id="HFTVNCS"/>
<keyword evidence="8" id="KW-1185">Reference proteome</keyword>
<feature type="disulfide bond" evidence="4">
    <location>
        <begin position="198"/>
        <end position="207"/>
    </location>
</feature>
<dbReference type="InterPro" id="IPR051022">
    <property type="entry name" value="Notch_Cell-Fate_Det"/>
</dbReference>
<dbReference type="Gene3D" id="2.10.25.10">
    <property type="entry name" value="Laminin"/>
    <property type="match status" value="2"/>
</dbReference>
<name>A0A3Q3W6S9_MOLML</name>
<dbReference type="STRING" id="94237.ENSMMOP00000009978"/>
<evidence type="ECO:0000313" key="8">
    <source>
        <dbReference type="Proteomes" id="UP000261620"/>
    </source>
</evidence>
<keyword evidence="5" id="KW-0732">Signal</keyword>